<proteinExistence type="predicted"/>
<organism evidence="2 3">
    <name type="scientific">Natrialba aegyptia DSM 13077</name>
    <dbReference type="NCBI Taxonomy" id="1227491"/>
    <lineage>
        <taxon>Archaea</taxon>
        <taxon>Methanobacteriati</taxon>
        <taxon>Methanobacteriota</taxon>
        <taxon>Stenosarchaea group</taxon>
        <taxon>Halobacteria</taxon>
        <taxon>Halobacteriales</taxon>
        <taxon>Natrialbaceae</taxon>
        <taxon>Natrialba</taxon>
    </lineage>
</organism>
<feature type="compositionally biased region" description="Acidic residues" evidence="1">
    <location>
        <begin position="87"/>
        <end position="110"/>
    </location>
</feature>
<feature type="compositionally biased region" description="Gly residues" evidence="1">
    <location>
        <begin position="123"/>
        <end position="141"/>
    </location>
</feature>
<evidence type="ECO:0000313" key="3">
    <source>
        <dbReference type="Proteomes" id="UP000011591"/>
    </source>
</evidence>
<dbReference type="PATRIC" id="fig|1227491.4.peg.1975"/>
<feature type="non-terminal residue" evidence="2">
    <location>
        <position position="1"/>
    </location>
</feature>
<reference evidence="2 3" key="1">
    <citation type="journal article" date="2014" name="PLoS Genet.">
        <title>Phylogenetically driven sequencing of extremely halophilic archaea reveals strategies for static and dynamic osmo-response.</title>
        <authorList>
            <person name="Becker E.A."/>
            <person name="Seitzer P.M."/>
            <person name="Tritt A."/>
            <person name="Larsen D."/>
            <person name="Krusor M."/>
            <person name="Yao A.I."/>
            <person name="Wu D."/>
            <person name="Madern D."/>
            <person name="Eisen J.A."/>
            <person name="Darling A.E."/>
            <person name="Facciotti M.T."/>
        </authorList>
    </citation>
    <scope>NUCLEOTIDE SEQUENCE [LARGE SCALE GENOMIC DNA]</scope>
    <source>
        <strain evidence="2 3">DSM 13077</strain>
    </source>
</reference>
<sequence length="152" mass="15796">LRDVYKRQEEAGSPSIETLAEGGLLDFPADVAFGRTDADETFLYACNFAIGRFEAEEETAEPSLVRLDVGATGAFFEPNEFVTAGETADDEAASESDDDTEMGDAADDGETDARNDGSNGVSGDNGTGNENGTGTGTGTGTETGNHGDTEDY</sequence>
<accession>M0B821</accession>
<feature type="region of interest" description="Disordered" evidence="1">
    <location>
        <begin position="78"/>
        <end position="152"/>
    </location>
</feature>
<gene>
    <name evidence="2" type="ORF">C480_09575</name>
</gene>
<dbReference type="Proteomes" id="UP000011591">
    <property type="component" value="Unassembled WGS sequence"/>
</dbReference>
<name>M0B821_9EURY</name>
<keyword evidence="3" id="KW-1185">Reference proteome</keyword>
<evidence type="ECO:0000256" key="1">
    <source>
        <dbReference type="SAM" id="MobiDB-lite"/>
    </source>
</evidence>
<dbReference type="AlphaFoldDB" id="M0B821"/>
<dbReference type="EMBL" id="AOIP01000020">
    <property type="protein sequence ID" value="ELZ05799.1"/>
    <property type="molecule type" value="Genomic_DNA"/>
</dbReference>
<protein>
    <submittedName>
        <fullName evidence="2">Uncharacterized protein</fullName>
    </submittedName>
</protein>
<evidence type="ECO:0000313" key="2">
    <source>
        <dbReference type="EMBL" id="ELZ05799.1"/>
    </source>
</evidence>
<comment type="caution">
    <text evidence="2">The sequence shown here is derived from an EMBL/GenBank/DDBJ whole genome shotgun (WGS) entry which is preliminary data.</text>
</comment>